<feature type="transmembrane region" description="Helical" evidence="7">
    <location>
        <begin position="6"/>
        <end position="27"/>
    </location>
</feature>
<keyword evidence="5 7" id="KW-0472">Membrane</keyword>
<evidence type="ECO:0000256" key="3">
    <source>
        <dbReference type="ARBA" id="ARBA00022692"/>
    </source>
</evidence>
<evidence type="ECO:0000256" key="1">
    <source>
        <dbReference type="ARBA" id="ARBA00004141"/>
    </source>
</evidence>
<dbReference type="EMBL" id="CH991549">
    <property type="protein sequence ID" value="EDQ89756.1"/>
    <property type="molecule type" value="Genomic_DNA"/>
</dbReference>
<gene>
    <name evidence="8" type="ORF">MONBRDRAFT_16940</name>
</gene>
<evidence type="ECO:0000256" key="5">
    <source>
        <dbReference type="ARBA" id="ARBA00023136"/>
    </source>
</evidence>
<dbReference type="PANTHER" id="PTHR12300:SF161">
    <property type="entry name" value="RECEPTOR EXPRESSION-ENHANCING PROTEIN"/>
    <property type="match status" value="1"/>
</dbReference>
<evidence type="ECO:0000256" key="7">
    <source>
        <dbReference type="SAM" id="Phobius"/>
    </source>
</evidence>
<dbReference type="PANTHER" id="PTHR12300">
    <property type="entry name" value="HVA22-LIKE PROTEINS"/>
    <property type="match status" value="1"/>
</dbReference>
<dbReference type="KEGG" id="mbr:MONBRDRAFT_16940"/>
<feature type="non-terminal residue" evidence="8">
    <location>
        <position position="1"/>
    </location>
</feature>
<dbReference type="InterPro" id="IPR004345">
    <property type="entry name" value="TB2_DP1_HVA22"/>
</dbReference>
<dbReference type="Proteomes" id="UP000001357">
    <property type="component" value="Unassembled WGS sequence"/>
</dbReference>
<evidence type="ECO:0000313" key="8">
    <source>
        <dbReference type="EMBL" id="EDQ89756.1"/>
    </source>
</evidence>
<feature type="transmembrane region" description="Helical" evidence="7">
    <location>
        <begin position="47"/>
        <end position="63"/>
    </location>
</feature>
<comment type="subcellular location">
    <subcellularLocation>
        <location evidence="1 6">Membrane</location>
        <topology evidence="1 6">Multi-pass membrane protein</topology>
    </subcellularLocation>
</comment>
<dbReference type="eggNOG" id="KOG1725">
    <property type="taxonomic scope" value="Eukaryota"/>
</dbReference>
<dbReference type="Pfam" id="PF03134">
    <property type="entry name" value="TB2_DP1_HVA22"/>
    <property type="match status" value="1"/>
</dbReference>
<organism evidence="8 9">
    <name type="scientific">Monosiga brevicollis</name>
    <name type="common">Choanoflagellate</name>
    <dbReference type="NCBI Taxonomy" id="81824"/>
    <lineage>
        <taxon>Eukaryota</taxon>
        <taxon>Choanoflagellata</taxon>
        <taxon>Craspedida</taxon>
        <taxon>Salpingoecidae</taxon>
        <taxon>Monosiga</taxon>
    </lineage>
</organism>
<accession>A9UXW5</accession>
<evidence type="ECO:0000256" key="4">
    <source>
        <dbReference type="ARBA" id="ARBA00022989"/>
    </source>
</evidence>
<reference evidence="8 9" key="1">
    <citation type="journal article" date="2008" name="Nature">
        <title>The genome of the choanoflagellate Monosiga brevicollis and the origin of metazoans.</title>
        <authorList>
            <consortium name="JGI Sequencing"/>
            <person name="King N."/>
            <person name="Westbrook M.J."/>
            <person name="Young S.L."/>
            <person name="Kuo A."/>
            <person name="Abedin M."/>
            <person name="Chapman J."/>
            <person name="Fairclough S."/>
            <person name="Hellsten U."/>
            <person name="Isogai Y."/>
            <person name="Letunic I."/>
            <person name="Marr M."/>
            <person name="Pincus D."/>
            <person name="Putnam N."/>
            <person name="Rokas A."/>
            <person name="Wright K.J."/>
            <person name="Zuzow R."/>
            <person name="Dirks W."/>
            <person name="Good M."/>
            <person name="Goodstein D."/>
            <person name="Lemons D."/>
            <person name="Li W."/>
            <person name="Lyons J.B."/>
            <person name="Morris A."/>
            <person name="Nichols S."/>
            <person name="Richter D.J."/>
            <person name="Salamov A."/>
            <person name="Bork P."/>
            <person name="Lim W.A."/>
            <person name="Manning G."/>
            <person name="Miller W.T."/>
            <person name="McGinnis W."/>
            <person name="Shapiro H."/>
            <person name="Tjian R."/>
            <person name="Grigoriev I.V."/>
            <person name="Rokhsar D."/>
        </authorList>
    </citation>
    <scope>NUCLEOTIDE SEQUENCE [LARGE SCALE GENOMIC DNA]</scope>
    <source>
        <strain evidence="9">MX1 / ATCC 50154</strain>
    </source>
</reference>
<keyword evidence="4 7" id="KW-1133">Transmembrane helix</keyword>
<keyword evidence="9" id="KW-1185">Reference proteome</keyword>
<evidence type="ECO:0008006" key="10">
    <source>
        <dbReference type="Google" id="ProtNLM"/>
    </source>
</evidence>
<evidence type="ECO:0000256" key="2">
    <source>
        <dbReference type="ARBA" id="ARBA00008573"/>
    </source>
</evidence>
<dbReference type="FunCoup" id="A9UXW5">
    <property type="interactions" value="691"/>
</dbReference>
<comment type="similarity">
    <text evidence="2 6">Belongs to the DP1 family.</text>
</comment>
<name>A9UXW5_MONBE</name>
<dbReference type="AlphaFoldDB" id="A9UXW5"/>
<sequence>GAIVFALFMLLVDSAFAILSLLLGFIYPAYKSFKAIESQEKSDDTQWLIYWTVFAFFCVLEIFTDFILFWFPFYYVFKLGFLAWCMYPDRRMNGSIIVYNSVIKKFLLQHESVRPSLQEPACFLALKRVDAVIPVRHRRLTCGYPVCR</sequence>
<dbReference type="InParanoid" id="A9UXW5"/>
<dbReference type="GeneID" id="5890701"/>
<evidence type="ECO:0000256" key="6">
    <source>
        <dbReference type="RuleBase" id="RU362006"/>
    </source>
</evidence>
<keyword evidence="3 7" id="KW-0812">Transmembrane</keyword>
<dbReference type="GO" id="GO:0016020">
    <property type="term" value="C:membrane"/>
    <property type="evidence" value="ECO:0007669"/>
    <property type="project" value="UniProtKB-SubCell"/>
</dbReference>
<proteinExistence type="inferred from homology"/>
<dbReference type="RefSeq" id="XP_001745178.1">
    <property type="nucleotide sequence ID" value="XM_001745126.1"/>
</dbReference>
<evidence type="ECO:0000313" key="9">
    <source>
        <dbReference type="Proteomes" id="UP000001357"/>
    </source>
</evidence>
<protein>
    <recommendedName>
        <fullName evidence="10">Receptor expression-enhancing protein</fullName>
    </recommendedName>
</protein>